<accession>X0XQ21</accession>
<organism evidence="2">
    <name type="scientific">marine sediment metagenome</name>
    <dbReference type="NCBI Taxonomy" id="412755"/>
    <lineage>
        <taxon>unclassified sequences</taxon>
        <taxon>metagenomes</taxon>
        <taxon>ecological metagenomes</taxon>
    </lineage>
</organism>
<evidence type="ECO:0000313" key="2">
    <source>
        <dbReference type="EMBL" id="GAG37432.1"/>
    </source>
</evidence>
<sequence>MKNANDSSNNVGGQEKTHQEEQKGAALLDGELLSGAEDLIDNPSDDKRRGKL</sequence>
<feature type="region of interest" description="Disordered" evidence="1">
    <location>
        <begin position="1"/>
        <end position="52"/>
    </location>
</feature>
<evidence type="ECO:0000256" key="1">
    <source>
        <dbReference type="SAM" id="MobiDB-lite"/>
    </source>
</evidence>
<protein>
    <submittedName>
        <fullName evidence="2">Uncharacterized protein</fullName>
    </submittedName>
</protein>
<reference evidence="2" key="1">
    <citation type="journal article" date="2014" name="Front. Microbiol.">
        <title>High frequency of phylogenetically diverse reductive dehalogenase-homologous genes in deep subseafloor sedimentary metagenomes.</title>
        <authorList>
            <person name="Kawai M."/>
            <person name="Futagami T."/>
            <person name="Toyoda A."/>
            <person name="Takaki Y."/>
            <person name="Nishi S."/>
            <person name="Hori S."/>
            <person name="Arai W."/>
            <person name="Tsubouchi T."/>
            <person name="Morono Y."/>
            <person name="Uchiyama I."/>
            <person name="Ito T."/>
            <person name="Fujiyama A."/>
            <person name="Inagaki F."/>
            <person name="Takami H."/>
        </authorList>
    </citation>
    <scope>NUCLEOTIDE SEQUENCE</scope>
    <source>
        <strain evidence="2">Expedition CK06-06</strain>
    </source>
</reference>
<dbReference type="EMBL" id="BARS01045866">
    <property type="protein sequence ID" value="GAG37432.1"/>
    <property type="molecule type" value="Genomic_DNA"/>
</dbReference>
<proteinExistence type="predicted"/>
<comment type="caution">
    <text evidence="2">The sequence shown here is derived from an EMBL/GenBank/DDBJ whole genome shotgun (WGS) entry which is preliminary data.</text>
</comment>
<feature type="compositionally biased region" description="Polar residues" evidence="1">
    <location>
        <begin position="1"/>
        <end position="12"/>
    </location>
</feature>
<gene>
    <name evidence="2" type="ORF">S01H1_69121</name>
</gene>
<name>X0XQ21_9ZZZZ</name>
<dbReference type="AlphaFoldDB" id="X0XQ21"/>